<gene>
    <name evidence="1" type="ORF">BBOMB_1046</name>
</gene>
<accession>A0A080N6I6</accession>
<comment type="caution">
    <text evidence="1">The sequence shown here is derived from an EMBL/GenBank/DDBJ whole genome shotgun (WGS) entry which is preliminary data.</text>
</comment>
<name>A0A080N6I6_9BIFI</name>
<dbReference type="STRING" id="1341695.BBOMB_1046"/>
<evidence type="ECO:0000313" key="2">
    <source>
        <dbReference type="Proteomes" id="UP000028730"/>
    </source>
</evidence>
<reference evidence="1 2" key="1">
    <citation type="journal article" date="2014" name="Appl. Environ. Microbiol.">
        <title>Genomic encyclopedia of type strains of the genus Bifidobacterium.</title>
        <authorList>
            <person name="Milani C."/>
            <person name="Lugli G.A."/>
            <person name="Duranti S."/>
            <person name="Turroni F."/>
            <person name="Bottacini F."/>
            <person name="Mangifesta M."/>
            <person name="Sanchez B."/>
            <person name="Viappiani A."/>
            <person name="Mancabelli L."/>
            <person name="Taminiau B."/>
            <person name="Delcenserie V."/>
            <person name="Barrangou R."/>
            <person name="Margolles A."/>
            <person name="van Sinderen D."/>
            <person name="Ventura M."/>
        </authorList>
    </citation>
    <scope>NUCLEOTIDE SEQUENCE [LARGE SCALE GENOMIC DNA]</scope>
    <source>
        <strain evidence="1 2">DSM 19703</strain>
    </source>
</reference>
<keyword evidence="2" id="KW-1185">Reference proteome</keyword>
<sequence length="32" mass="3703">MRITDWIQTICTVVTTLVSVATLIHDITHQHR</sequence>
<proteinExistence type="predicted"/>
<evidence type="ECO:0000313" key="1">
    <source>
        <dbReference type="EMBL" id="KFF31659.1"/>
    </source>
</evidence>
<organism evidence="1 2">
    <name type="scientific">Bifidobacterium bombi DSM 19703</name>
    <dbReference type="NCBI Taxonomy" id="1341695"/>
    <lineage>
        <taxon>Bacteria</taxon>
        <taxon>Bacillati</taxon>
        <taxon>Actinomycetota</taxon>
        <taxon>Actinomycetes</taxon>
        <taxon>Bifidobacteriales</taxon>
        <taxon>Bifidobacteriaceae</taxon>
        <taxon>Bifidobacterium</taxon>
    </lineage>
</organism>
<dbReference type="EMBL" id="ATLK01000001">
    <property type="protein sequence ID" value="KFF31659.1"/>
    <property type="molecule type" value="Genomic_DNA"/>
</dbReference>
<dbReference type="Proteomes" id="UP000028730">
    <property type="component" value="Unassembled WGS sequence"/>
</dbReference>
<dbReference type="AlphaFoldDB" id="A0A080N6I6"/>
<protein>
    <submittedName>
        <fullName evidence="1">Uncharacterized protein</fullName>
    </submittedName>
</protein>